<dbReference type="PATRIC" id="fig|33935.3.peg.1345"/>
<comment type="similarity">
    <text evidence="1">Belongs to the DnaB/DnaD family.</text>
</comment>
<dbReference type="RefSeq" id="WP_053994680.1">
    <property type="nucleotide sequence ID" value="NZ_CP065643.1"/>
</dbReference>
<reference evidence="3 4" key="1">
    <citation type="submission" date="2015-07" db="EMBL/GenBank/DDBJ databases">
        <title>Genome sequencing project for genomic taxonomy and phylogenomics of Bacillus-like bacteria.</title>
        <authorList>
            <person name="Liu B."/>
            <person name="Wang J."/>
            <person name="Zhu Y."/>
            <person name="Liu G."/>
            <person name="Chen Q."/>
            <person name="Chen Z."/>
            <person name="Che J."/>
            <person name="Ge C."/>
            <person name="Shi H."/>
            <person name="Pan Z."/>
            <person name="Liu X."/>
        </authorList>
    </citation>
    <scope>NUCLEOTIDE SEQUENCE [LARGE SCALE GENOMIC DNA]</scope>
    <source>
        <strain evidence="3 4">DSM 54</strain>
    </source>
</reference>
<dbReference type="Proteomes" id="UP000037977">
    <property type="component" value="Unassembled WGS sequence"/>
</dbReference>
<protein>
    <submittedName>
        <fullName evidence="3">Replication protein</fullName>
    </submittedName>
</protein>
<accession>A0A0N0CWW2</accession>
<dbReference type="InterPro" id="IPR034829">
    <property type="entry name" value="DnaD-like_sf"/>
</dbReference>
<proteinExistence type="inferred from homology"/>
<dbReference type="Pfam" id="PF07261">
    <property type="entry name" value="DnaB_2"/>
    <property type="match status" value="1"/>
</dbReference>
<dbReference type="EMBL" id="LGCI01000005">
    <property type="protein sequence ID" value="KOY83437.1"/>
    <property type="molecule type" value="Genomic_DNA"/>
</dbReference>
<dbReference type="PANTHER" id="PTHR37293:SF6">
    <property type="entry name" value="DNA REPLICATION PROTEIN DNAD"/>
    <property type="match status" value="1"/>
</dbReference>
<organism evidence="3 4">
    <name type="scientific">Lysinibacillus macroides</name>
    <dbReference type="NCBI Taxonomy" id="33935"/>
    <lineage>
        <taxon>Bacteria</taxon>
        <taxon>Bacillati</taxon>
        <taxon>Bacillota</taxon>
        <taxon>Bacilli</taxon>
        <taxon>Bacillales</taxon>
        <taxon>Bacillaceae</taxon>
        <taxon>Lysinibacillus</taxon>
    </lineage>
</organism>
<dbReference type="OrthoDB" id="9803733at2"/>
<keyword evidence="4" id="KW-1185">Reference proteome</keyword>
<sequence length="273" mass="31543">MAIYRVPKKGNFVVLDKGFLNDARLSWKAKGLLAYMLSLPDDWSFCIADLATRSKCGREATTNIVKELIQAGYLQKEQARTAKGKFDKVELFVFEAPSHAALPLTGKPSAALSPTDKPPLLTNQSLNNQLLKRNDNEQESLTVYQFYEQHGFGFRSAHITNQMHHWLTIFSEEVVIYAMKLAVENNVLRWRYVEKILQNWQAKQLKNMVEIQADRQQFQASKRGQRREVVPKWFDQRHQQQEEQPSTIDFAAERQKILAMLESVKEKSKSTIN</sequence>
<dbReference type="Gene3D" id="1.10.10.630">
    <property type="entry name" value="DnaD domain-like"/>
    <property type="match status" value="1"/>
</dbReference>
<evidence type="ECO:0000259" key="2">
    <source>
        <dbReference type="Pfam" id="PF07261"/>
    </source>
</evidence>
<dbReference type="SUPFAM" id="SSF158499">
    <property type="entry name" value="DnaD domain-like"/>
    <property type="match status" value="1"/>
</dbReference>
<evidence type="ECO:0000313" key="3">
    <source>
        <dbReference type="EMBL" id="KOY83437.1"/>
    </source>
</evidence>
<dbReference type="NCBIfam" id="TIGR01446">
    <property type="entry name" value="DnaD_dom"/>
    <property type="match status" value="1"/>
</dbReference>
<feature type="domain" description="DnaB/C C-terminal" evidence="2">
    <location>
        <begin position="144"/>
        <end position="213"/>
    </location>
</feature>
<dbReference type="STRING" id="33935.ADM90_09255"/>
<evidence type="ECO:0000313" key="4">
    <source>
        <dbReference type="Proteomes" id="UP000037977"/>
    </source>
</evidence>
<comment type="caution">
    <text evidence="3">The sequence shown here is derived from an EMBL/GenBank/DDBJ whole genome shotgun (WGS) entry which is preliminary data.</text>
</comment>
<dbReference type="PANTHER" id="PTHR37293">
    <property type="entry name" value="PHAGE REPLICATION PROTEIN-RELATED"/>
    <property type="match status" value="1"/>
</dbReference>
<evidence type="ECO:0000256" key="1">
    <source>
        <dbReference type="ARBA" id="ARBA00093462"/>
    </source>
</evidence>
<name>A0A0N0CWW2_9BACI</name>
<dbReference type="InterPro" id="IPR053162">
    <property type="entry name" value="DnaD"/>
</dbReference>
<gene>
    <name evidence="3" type="ORF">ADM90_09255</name>
</gene>
<dbReference type="AlphaFoldDB" id="A0A0N0CWW2"/>
<dbReference type="InterPro" id="IPR006343">
    <property type="entry name" value="DnaB/C_C"/>
</dbReference>